<dbReference type="InterPro" id="IPR010466">
    <property type="entry name" value="DUF1058"/>
</dbReference>
<evidence type="ECO:0000256" key="1">
    <source>
        <dbReference type="SAM" id="MobiDB-lite"/>
    </source>
</evidence>
<evidence type="ECO:0008006" key="5">
    <source>
        <dbReference type="Google" id="ProtNLM"/>
    </source>
</evidence>
<organism evidence="3 4">
    <name type="scientific">Falsigemmobacter intermedius</name>
    <dbReference type="NCBI Taxonomy" id="1553448"/>
    <lineage>
        <taxon>Bacteria</taxon>
        <taxon>Pseudomonadati</taxon>
        <taxon>Pseudomonadota</taxon>
        <taxon>Alphaproteobacteria</taxon>
        <taxon>Rhodobacterales</taxon>
        <taxon>Paracoccaceae</taxon>
        <taxon>Falsigemmobacter</taxon>
    </lineage>
</organism>
<feature type="compositionally biased region" description="Low complexity" evidence="1">
    <location>
        <begin position="38"/>
        <end position="57"/>
    </location>
</feature>
<sequence length="206" mass="22179">MRLTLIALTLASLATLSLLPHGAAFSQEAPAAEEEESSSGTAGEGPAPAAAAPVARSGSKDCPPGIGCVTRRPLPRYVSLKGAEARARRGPASDHRVDWIYQRQGLPLKVTAEYENWRRVEDSEGAGGWMHFALLSNNRSAMIMAEMADIYDAPGGHGSLTARAQQRAVVRLLECQPDWCRISAEGIRGWVKKSDIWGVEPGEVFE</sequence>
<keyword evidence="4" id="KW-1185">Reference proteome</keyword>
<evidence type="ECO:0000313" key="4">
    <source>
        <dbReference type="Proteomes" id="UP000287168"/>
    </source>
</evidence>
<feature type="region of interest" description="Disordered" evidence="1">
    <location>
        <begin position="27"/>
        <end position="67"/>
    </location>
</feature>
<dbReference type="EMBL" id="SBLC01000008">
    <property type="protein sequence ID" value="RWY42302.1"/>
    <property type="molecule type" value="Genomic_DNA"/>
</dbReference>
<reference evidence="3 4" key="1">
    <citation type="journal article" date="2015" name="Int. J. Syst. Evol. Microbiol.">
        <title>Gemmobacter intermedius sp. nov., isolated from a white stork (Ciconia ciconia).</title>
        <authorList>
            <person name="Kampfer P."/>
            <person name="Jerzak L."/>
            <person name="Wilharm G."/>
            <person name="Golke J."/>
            <person name="Busse H.J."/>
            <person name="Glaeser S.P."/>
        </authorList>
    </citation>
    <scope>NUCLEOTIDE SEQUENCE [LARGE SCALE GENOMIC DNA]</scope>
    <source>
        <strain evidence="3 4">119/4</strain>
    </source>
</reference>
<feature type="chain" id="PRO_5018545909" description="Aspartyl-trna synthetase" evidence="2">
    <location>
        <begin position="27"/>
        <end position="206"/>
    </location>
</feature>
<evidence type="ECO:0000313" key="3">
    <source>
        <dbReference type="EMBL" id="RWY42302.1"/>
    </source>
</evidence>
<dbReference type="AlphaFoldDB" id="A0A3S3UIV5"/>
<proteinExistence type="predicted"/>
<feature type="signal peptide" evidence="2">
    <location>
        <begin position="1"/>
        <end position="26"/>
    </location>
</feature>
<keyword evidence="2" id="KW-0732">Signal</keyword>
<dbReference type="Proteomes" id="UP000287168">
    <property type="component" value="Unassembled WGS sequence"/>
</dbReference>
<dbReference type="Pfam" id="PF06347">
    <property type="entry name" value="SH3_4"/>
    <property type="match status" value="2"/>
</dbReference>
<evidence type="ECO:0000256" key="2">
    <source>
        <dbReference type="SAM" id="SignalP"/>
    </source>
</evidence>
<dbReference type="OrthoDB" id="9810773at2"/>
<comment type="caution">
    <text evidence="3">The sequence shown here is derived from an EMBL/GenBank/DDBJ whole genome shotgun (WGS) entry which is preliminary data.</text>
</comment>
<name>A0A3S3UIV5_9RHOB</name>
<accession>A0A3S3UIV5</accession>
<gene>
    <name evidence="3" type="ORF">EP867_07810</name>
</gene>
<protein>
    <recommendedName>
        <fullName evidence="5">Aspartyl-trna synthetase</fullName>
    </recommendedName>
</protein>